<dbReference type="InterPro" id="IPR053773">
    <property type="entry name" value="Vpar_1526-like"/>
</dbReference>
<protein>
    <submittedName>
        <fullName evidence="1">Uncharacterized protein</fullName>
    </submittedName>
</protein>
<accession>A0A6N3C6X5</accession>
<sequence length="314" mass="34594">MESRLAVEQRLNSFKDELYVIVGNQLQLFESLREPSCAATLGAAANAAARTNSAADHQMLAELLVKRFESPSDRHVATGVSKAIEIVEFLTDEELAGLTTLHVARAFTPVSGDIKNGIESLAGLIDVLPLELLPSGQEWIDDLDILGAVRSSPIASLVPYLDIQFKQLDGYTVCGVKAGSDEEAEAMDKLSEVGLPANLLVEHELNPGYKRLPLRHINNFEGLSLYSSSDPSASQTELNSDQIKVFRYICNLTKDNSCDEVIRGNLKKEMFRHPSLAIFIDWWDSIRLALRLTSVGRCLASANARRLKPELPDF</sequence>
<dbReference type="AlphaFoldDB" id="A0A6N3C6X5"/>
<proteinExistence type="predicted"/>
<dbReference type="NCBIfam" id="NF045477">
    <property type="entry name" value="LPO_1073_dom"/>
    <property type="match status" value="1"/>
</dbReference>
<organism evidence="1">
    <name type="scientific">Collinsella aerofaciens</name>
    <dbReference type="NCBI Taxonomy" id="74426"/>
    <lineage>
        <taxon>Bacteria</taxon>
        <taxon>Bacillati</taxon>
        <taxon>Actinomycetota</taxon>
        <taxon>Coriobacteriia</taxon>
        <taxon>Coriobacteriales</taxon>
        <taxon>Coriobacteriaceae</taxon>
        <taxon>Collinsella</taxon>
    </lineage>
</organism>
<reference evidence="1" key="1">
    <citation type="submission" date="2019-11" db="EMBL/GenBank/DDBJ databases">
        <authorList>
            <person name="Feng L."/>
        </authorList>
    </citation>
    <scope>NUCLEOTIDE SEQUENCE</scope>
    <source>
        <strain evidence="1">CaerofaciensLFYP39</strain>
    </source>
</reference>
<name>A0A6N3C6X5_9ACTN</name>
<dbReference type="EMBL" id="CACRTW010000025">
    <property type="protein sequence ID" value="VYU11114.1"/>
    <property type="molecule type" value="Genomic_DNA"/>
</dbReference>
<gene>
    <name evidence="1" type="ORF">CALFYP39_01449</name>
</gene>
<evidence type="ECO:0000313" key="1">
    <source>
        <dbReference type="EMBL" id="VYU11114.1"/>
    </source>
</evidence>